<name>A0ABY6LT21_9ARAC</name>
<dbReference type="Pfam" id="PF18701">
    <property type="entry name" value="DUF5641"/>
    <property type="match status" value="1"/>
</dbReference>
<dbReference type="PANTHER" id="PTHR47331:SF5">
    <property type="entry name" value="RIBONUCLEASE H"/>
    <property type="match status" value="1"/>
</dbReference>
<feature type="domain" description="DUF5641" evidence="1">
    <location>
        <begin position="26"/>
        <end position="93"/>
    </location>
</feature>
<accession>A0ABY6LT21</accession>
<evidence type="ECO:0000313" key="2">
    <source>
        <dbReference type="EMBL" id="UYV84303.1"/>
    </source>
</evidence>
<evidence type="ECO:0000259" key="1">
    <source>
        <dbReference type="Pfam" id="PF18701"/>
    </source>
</evidence>
<dbReference type="Proteomes" id="UP001235939">
    <property type="component" value="Chromosome X"/>
</dbReference>
<organism evidence="2 3">
    <name type="scientific">Cordylochernes scorpioides</name>
    <dbReference type="NCBI Taxonomy" id="51811"/>
    <lineage>
        <taxon>Eukaryota</taxon>
        <taxon>Metazoa</taxon>
        <taxon>Ecdysozoa</taxon>
        <taxon>Arthropoda</taxon>
        <taxon>Chelicerata</taxon>
        <taxon>Arachnida</taxon>
        <taxon>Pseudoscorpiones</taxon>
        <taxon>Cheliferoidea</taxon>
        <taxon>Chernetidae</taxon>
        <taxon>Cordylochernes</taxon>
    </lineage>
</organism>
<protein>
    <recommendedName>
        <fullName evidence="1">DUF5641 domain-containing protein</fullName>
    </recommendedName>
</protein>
<proteinExistence type="predicted"/>
<sequence length="107" mass="12490">MDSYDCLRMNQTGQECPDLGASKIKTRWQLVRQLVHHLWRRWSREYINGLQQRNKWTDVAPNLWKNAVLLVKEDRLPPAKWLVGRVLEPNPGKTVLCGSSPSRLLVE</sequence>
<dbReference type="InterPro" id="IPR040676">
    <property type="entry name" value="DUF5641"/>
</dbReference>
<reference evidence="2 3" key="1">
    <citation type="submission" date="2022-03" db="EMBL/GenBank/DDBJ databases">
        <title>A chromosomal length assembly of Cordylochernes scorpioides.</title>
        <authorList>
            <person name="Zeh D."/>
            <person name="Zeh J."/>
        </authorList>
    </citation>
    <scope>NUCLEOTIDE SEQUENCE [LARGE SCALE GENOMIC DNA]</scope>
    <source>
        <strain evidence="2">IN4F17</strain>
        <tissue evidence="2">Whole Body</tissue>
    </source>
</reference>
<evidence type="ECO:0000313" key="3">
    <source>
        <dbReference type="Proteomes" id="UP001235939"/>
    </source>
</evidence>
<gene>
    <name evidence="2" type="ORF">LAZ67_X001784</name>
</gene>
<keyword evidence="3" id="KW-1185">Reference proteome</keyword>
<dbReference type="EMBL" id="CP092886">
    <property type="protein sequence ID" value="UYV84303.1"/>
    <property type="molecule type" value="Genomic_DNA"/>
</dbReference>
<dbReference type="PANTHER" id="PTHR47331">
    <property type="entry name" value="PHD-TYPE DOMAIN-CONTAINING PROTEIN"/>
    <property type="match status" value="1"/>
</dbReference>